<dbReference type="PANTHER" id="PTHR38434:SF1">
    <property type="entry name" value="BLL2549 PROTEIN"/>
    <property type="match status" value="1"/>
</dbReference>
<feature type="transmembrane region" description="Helical" evidence="1">
    <location>
        <begin position="298"/>
        <end position="317"/>
    </location>
</feature>
<feature type="transmembrane region" description="Helical" evidence="1">
    <location>
        <begin position="797"/>
        <end position="817"/>
    </location>
</feature>
<feature type="transmembrane region" description="Helical" evidence="1">
    <location>
        <begin position="132"/>
        <end position="153"/>
    </location>
</feature>
<feature type="transmembrane region" description="Helical" evidence="1">
    <location>
        <begin position="669"/>
        <end position="685"/>
    </location>
</feature>
<dbReference type="AlphaFoldDB" id="A0AAJ1FHB6"/>
<dbReference type="Pfam" id="PF10101">
    <property type="entry name" value="DUF2339"/>
    <property type="match status" value="1"/>
</dbReference>
<feature type="transmembrane region" description="Helical" evidence="1">
    <location>
        <begin position="220"/>
        <end position="243"/>
    </location>
</feature>
<feature type="transmembrane region" description="Helical" evidence="1">
    <location>
        <begin position="862"/>
        <end position="880"/>
    </location>
</feature>
<organism evidence="2 3">
    <name type="scientific">Ciceribacter sichuanensis</name>
    <dbReference type="NCBI Taxonomy" id="2949647"/>
    <lineage>
        <taxon>Bacteria</taxon>
        <taxon>Pseudomonadati</taxon>
        <taxon>Pseudomonadota</taxon>
        <taxon>Alphaproteobacteria</taxon>
        <taxon>Hyphomicrobiales</taxon>
        <taxon>Rhizobiaceae</taxon>
        <taxon>Ciceribacter</taxon>
    </lineage>
</organism>
<feature type="transmembrane region" description="Helical" evidence="1">
    <location>
        <begin position="892"/>
        <end position="909"/>
    </location>
</feature>
<reference evidence="2" key="1">
    <citation type="submission" date="2022-06" db="EMBL/GenBank/DDBJ databases">
        <authorList>
            <person name="Sun Q."/>
        </authorList>
    </citation>
    <scope>NUCLEOTIDE SEQUENCE</scope>
    <source>
        <strain evidence="2">S101</strain>
    </source>
</reference>
<keyword evidence="1" id="KW-0472">Membrane</keyword>
<feature type="transmembrane region" description="Helical" evidence="1">
    <location>
        <begin position="705"/>
        <end position="723"/>
    </location>
</feature>
<feature type="transmembrane region" description="Helical" evidence="1">
    <location>
        <begin position="837"/>
        <end position="855"/>
    </location>
</feature>
<keyword evidence="1" id="KW-1133">Transmembrane helix</keyword>
<evidence type="ECO:0000256" key="1">
    <source>
        <dbReference type="SAM" id="Phobius"/>
    </source>
</evidence>
<feature type="transmembrane region" description="Helical" evidence="1">
    <location>
        <begin position="250"/>
        <end position="268"/>
    </location>
</feature>
<feature type="transmembrane region" description="Helical" evidence="1">
    <location>
        <begin position="552"/>
        <end position="571"/>
    </location>
</feature>
<accession>A0AAJ1FHB6</accession>
<feature type="transmembrane region" description="Helical" evidence="1">
    <location>
        <begin position="192"/>
        <end position="214"/>
    </location>
</feature>
<feature type="transmembrane region" description="Helical" evidence="1">
    <location>
        <begin position="640"/>
        <end position="657"/>
    </location>
</feature>
<dbReference type="Proteomes" id="UP001155380">
    <property type="component" value="Unassembled WGS sequence"/>
</dbReference>
<dbReference type="EMBL" id="JAMXLX010000001">
    <property type="protein sequence ID" value="MCO5955776.1"/>
    <property type="molecule type" value="Genomic_DNA"/>
</dbReference>
<feature type="transmembrane region" description="Helical" evidence="1">
    <location>
        <begin position="274"/>
        <end position="291"/>
    </location>
</feature>
<dbReference type="PANTHER" id="PTHR38434">
    <property type="entry name" value="BLL2549 PROTEIN"/>
    <property type="match status" value="1"/>
</dbReference>
<dbReference type="RefSeq" id="WP_250912500.1">
    <property type="nucleotide sequence ID" value="NZ_JAMXLX010000001.1"/>
</dbReference>
<feature type="transmembrane region" description="Helical" evidence="1">
    <location>
        <begin position="420"/>
        <end position="440"/>
    </location>
</feature>
<evidence type="ECO:0000313" key="3">
    <source>
        <dbReference type="Proteomes" id="UP001155380"/>
    </source>
</evidence>
<feature type="transmembrane region" description="Helical" evidence="1">
    <location>
        <begin position="523"/>
        <end position="540"/>
    </location>
</feature>
<comment type="caution">
    <text evidence="2">The sequence shown here is derived from an EMBL/GenBank/DDBJ whole genome shotgun (WGS) entry which is preliminary data.</text>
</comment>
<evidence type="ECO:0000313" key="2">
    <source>
        <dbReference type="EMBL" id="MCO5955776.1"/>
    </source>
</evidence>
<feature type="transmembrane region" description="Helical" evidence="1">
    <location>
        <begin position="602"/>
        <end position="620"/>
    </location>
</feature>
<dbReference type="PIRSF" id="PIRSF035905">
    <property type="entry name" value="UCP035905_mp"/>
    <property type="match status" value="1"/>
</dbReference>
<sequence length="935" mass="97292">MFEVVLLILLLVLFAVGRGTGNRIDRLEKEVAKLSEQLQLLRQSPDAVQASSIQSATGEDVAAIPTPGEAAGSQQPEETTPALAAIDGPQVIADGDAVPAAETAGTEALAAAVPAPAAPAKESLESYLGARWAVWAGGLALALGGLFLVRYSIESGLLGPGVRLVLASLFGLALMGAGEAIRRKAMPGIAALYSNAMIPGILTAAGALSLFGAIYAAHGIYGFIGAAAAFTLLALVAFATLGLSLMHGQALAGLGLAGSMVTPLLVSSTSPSPWTLFGFLTLSLVATAAASRLRGWRIVPSLANLGLGGWAFVYVAAASPAELMPVTLALLAMLATSAFIWPAKAFEIIPQAEQPSPGAFLRVLARPPLGMAMTLSFATLLPAIAMLVATLGSDINPFYVMAALTAALAGIGAGRHSMVWPALFAAVGAILGTALQVQIAESLLAMLGNSMDDAVAIPGIAVNVMPVSLGLGAFFVLAGLFFLQRKGNRDPLLATIWAGIMATAPLVIAAISYFGYGDYGRDWAYGLYGIALATALLVSAEMQVRGGRRESLTLAIDLLVAGSFLALAFGLKALTSGLTLTLLLAAAGFAYVLATRLRDWRALPWMMVAASLAVLARIAWEPTIAGPLSLGKTPVFNALLPGYGIPALLAILSAYLLRNWPGVRVRNALQALASLMGLLTVAILVRHAMNGGVLTESVPTLGEQSIYTLLLTGLSGVLMTLDLKSPSPVFRYGSMIVGCIAALNVLFLHLGVLNPYFSGESTGSWPFFNLLLIGYLLPAAAYAGLAYYARDKRPQPYVIMLAVTGSVLAFAWATLSVRRFWQGEFISDWKGFLQGETYSYSVVWLAIGVGLLALGSRFDAKSIRLASAALVLISVAKAFLIDMSHLEGVLRALSFIGLGFVLIGIGLFYQKILSNSRKTEQASHAATPGVGPDPT</sequence>
<keyword evidence="1" id="KW-0812">Transmembrane</keyword>
<feature type="transmembrane region" description="Helical" evidence="1">
    <location>
        <begin position="323"/>
        <end position="341"/>
    </location>
</feature>
<feature type="transmembrane region" description="Helical" evidence="1">
    <location>
        <begin position="395"/>
        <end position="413"/>
    </location>
</feature>
<feature type="transmembrane region" description="Helical" evidence="1">
    <location>
        <begin position="460"/>
        <end position="483"/>
    </location>
</feature>
<dbReference type="InterPro" id="IPR019286">
    <property type="entry name" value="DUF2339_TM"/>
</dbReference>
<proteinExistence type="predicted"/>
<feature type="transmembrane region" description="Helical" evidence="1">
    <location>
        <begin position="369"/>
        <end position="389"/>
    </location>
</feature>
<dbReference type="InterPro" id="IPR014600">
    <property type="entry name" value="UCP035905_mem"/>
</dbReference>
<name>A0AAJ1FHB6_9HYPH</name>
<feature type="transmembrane region" description="Helical" evidence="1">
    <location>
        <begin position="765"/>
        <end position="785"/>
    </location>
</feature>
<feature type="transmembrane region" description="Helical" evidence="1">
    <location>
        <begin position="735"/>
        <end position="753"/>
    </location>
</feature>
<feature type="transmembrane region" description="Helical" evidence="1">
    <location>
        <begin position="577"/>
        <end position="595"/>
    </location>
</feature>
<feature type="transmembrane region" description="Helical" evidence="1">
    <location>
        <begin position="495"/>
        <end position="517"/>
    </location>
</feature>
<protein>
    <submittedName>
        <fullName evidence="2">DUF2339 domain-containing protein</fullName>
    </submittedName>
</protein>
<gene>
    <name evidence="2" type="ORF">NBH21_03230</name>
</gene>